<evidence type="ECO:0000259" key="3">
    <source>
        <dbReference type="PROSITE" id="PS01124"/>
    </source>
</evidence>
<name>A0A502ECC5_9MYCO</name>
<dbReference type="SUPFAM" id="SSF46689">
    <property type="entry name" value="Homeodomain-like"/>
    <property type="match status" value="2"/>
</dbReference>
<dbReference type="SUPFAM" id="SSF52317">
    <property type="entry name" value="Class I glutamine amidotransferase-like"/>
    <property type="match status" value="1"/>
</dbReference>
<keyword evidence="2" id="KW-0804">Transcription</keyword>
<dbReference type="CDD" id="cd03137">
    <property type="entry name" value="GATase1_AraC_1"/>
    <property type="match status" value="1"/>
</dbReference>
<evidence type="ECO:0000256" key="1">
    <source>
        <dbReference type="ARBA" id="ARBA00023015"/>
    </source>
</evidence>
<organism evidence="4 5">
    <name type="scientific">Mycolicibacterium hodleri</name>
    <dbReference type="NCBI Taxonomy" id="49897"/>
    <lineage>
        <taxon>Bacteria</taxon>
        <taxon>Bacillati</taxon>
        <taxon>Actinomycetota</taxon>
        <taxon>Actinomycetes</taxon>
        <taxon>Mycobacteriales</taxon>
        <taxon>Mycobacteriaceae</taxon>
        <taxon>Mycolicibacterium</taxon>
    </lineage>
</organism>
<dbReference type="PANTHER" id="PTHR43130">
    <property type="entry name" value="ARAC-FAMILY TRANSCRIPTIONAL REGULATOR"/>
    <property type="match status" value="1"/>
</dbReference>
<protein>
    <submittedName>
        <fullName evidence="4">Helix-turn-helix domain-containing protein</fullName>
    </submittedName>
</protein>
<sequence>MKRSVVVVGFDGVQALDLVGPFDVFTGATAAIAATGHSHDGYEVTLASVDGRPISTGTGLDLVAQPLPDPSGPYDTVVLPGGFGTTAARDDAALIGWIEAVAPCARRVVSVCSGAMLAAEAGLLDGCAATTHWAFAAQLAAEYPAVDVDPEPIFVRSSEKVWTAAGVTSGIDLALALVEDDYGSDVAQTVARYLVLYLRRPGGQTQFAAPVWMPRARRAPIREVQEAIESAPGGAHGVTELARRASMSPRHFTRVFTGEVGEAPGAYVERVRTEAARRQLTETDDTVTTIAARCGFGTAETMRRNFVRRLGVSPDQYRKTFA</sequence>
<accession>A0A502ECC5</accession>
<dbReference type="InterPro" id="IPR009057">
    <property type="entry name" value="Homeodomain-like_sf"/>
</dbReference>
<dbReference type="InterPro" id="IPR029062">
    <property type="entry name" value="Class_I_gatase-like"/>
</dbReference>
<gene>
    <name evidence="4" type="ORF">EAH80_10895</name>
</gene>
<dbReference type="SMART" id="SM00342">
    <property type="entry name" value="HTH_ARAC"/>
    <property type="match status" value="1"/>
</dbReference>
<dbReference type="PANTHER" id="PTHR43130:SF3">
    <property type="entry name" value="HTH-TYPE TRANSCRIPTIONAL REGULATOR RV1931C"/>
    <property type="match status" value="1"/>
</dbReference>
<dbReference type="Proteomes" id="UP000320095">
    <property type="component" value="Unassembled WGS sequence"/>
</dbReference>
<evidence type="ECO:0000256" key="2">
    <source>
        <dbReference type="ARBA" id="ARBA00023163"/>
    </source>
</evidence>
<dbReference type="OrthoDB" id="3992151at2"/>
<dbReference type="EMBL" id="RCZG01000004">
    <property type="protein sequence ID" value="TPG34120.1"/>
    <property type="molecule type" value="Genomic_DNA"/>
</dbReference>
<dbReference type="Gene3D" id="1.10.10.60">
    <property type="entry name" value="Homeodomain-like"/>
    <property type="match status" value="2"/>
</dbReference>
<dbReference type="Pfam" id="PF01965">
    <property type="entry name" value="DJ-1_PfpI"/>
    <property type="match status" value="1"/>
</dbReference>
<dbReference type="GO" id="GO:0003700">
    <property type="term" value="F:DNA-binding transcription factor activity"/>
    <property type="evidence" value="ECO:0007669"/>
    <property type="project" value="InterPro"/>
</dbReference>
<evidence type="ECO:0000313" key="5">
    <source>
        <dbReference type="Proteomes" id="UP000320095"/>
    </source>
</evidence>
<dbReference type="Gene3D" id="3.40.50.880">
    <property type="match status" value="1"/>
</dbReference>
<feature type="domain" description="HTH araC/xylS-type" evidence="3">
    <location>
        <begin position="222"/>
        <end position="320"/>
    </location>
</feature>
<comment type="caution">
    <text evidence="4">The sequence shown here is derived from an EMBL/GenBank/DDBJ whole genome shotgun (WGS) entry which is preliminary data.</text>
</comment>
<dbReference type="GO" id="GO:0043565">
    <property type="term" value="F:sequence-specific DNA binding"/>
    <property type="evidence" value="ECO:0007669"/>
    <property type="project" value="InterPro"/>
</dbReference>
<keyword evidence="5" id="KW-1185">Reference proteome</keyword>
<keyword evidence="1" id="KW-0805">Transcription regulation</keyword>
<dbReference type="InterPro" id="IPR018060">
    <property type="entry name" value="HTH_AraC"/>
</dbReference>
<dbReference type="InterPro" id="IPR002818">
    <property type="entry name" value="DJ-1/PfpI"/>
</dbReference>
<dbReference type="AlphaFoldDB" id="A0A502ECC5"/>
<reference evidence="4 5" key="1">
    <citation type="journal article" date="2019" name="Environ. Microbiol.">
        <title>Species interactions and distinct microbial communities in high Arctic permafrost affected cryosols are associated with the CH4 and CO2 gas fluxes.</title>
        <authorList>
            <person name="Altshuler I."/>
            <person name="Hamel J."/>
            <person name="Turney S."/>
            <person name="Magnuson E."/>
            <person name="Levesque R."/>
            <person name="Greer C."/>
            <person name="Whyte L.G."/>
        </authorList>
    </citation>
    <scope>NUCLEOTIDE SEQUENCE [LARGE SCALE GENOMIC DNA]</scope>
    <source>
        <strain evidence="4 5">S5.20</strain>
    </source>
</reference>
<dbReference type="InterPro" id="IPR052158">
    <property type="entry name" value="INH-QAR"/>
</dbReference>
<dbReference type="RefSeq" id="WP_140690317.1">
    <property type="nucleotide sequence ID" value="NZ_RCZG01000004.1"/>
</dbReference>
<evidence type="ECO:0000313" key="4">
    <source>
        <dbReference type="EMBL" id="TPG34120.1"/>
    </source>
</evidence>
<dbReference type="Pfam" id="PF12833">
    <property type="entry name" value="HTH_18"/>
    <property type="match status" value="1"/>
</dbReference>
<proteinExistence type="predicted"/>
<dbReference type="PROSITE" id="PS01124">
    <property type="entry name" value="HTH_ARAC_FAMILY_2"/>
    <property type="match status" value="1"/>
</dbReference>